<dbReference type="AlphaFoldDB" id="A0A2T7P692"/>
<dbReference type="OrthoDB" id="415411at2759"/>
<evidence type="ECO:0000313" key="3">
    <source>
        <dbReference type="Proteomes" id="UP000245119"/>
    </source>
</evidence>
<proteinExistence type="predicted"/>
<protein>
    <recommendedName>
        <fullName evidence="4">AP3A hydrolase</fullName>
    </recommendedName>
</protein>
<feature type="chain" id="PRO_5015451300" description="AP3A hydrolase" evidence="1">
    <location>
        <begin position="25"/>
        <end position="408"/>
    </location>
</feature>
<comment type="caution">
    <text evidence="2">The sequence shown here is derived from an EMBL/GenBank/DDBJ whole genome shotgun (WGS) entry which is preliminary data.</text>
</comment>
<organism evidence="2 3">
    <name type="scientific">Pomacea canaliculata</name>
    <name type="common">Golden apple snail</name>
    <dbReference type="NCBI Taxonomy" id="400727"/>
    <lineage>
        <taxon>Eukaryota</taxon>
        <taxon>Metazoa</taxon>
        <taxon>Spiralia</taxon>
        <taxon>Lophotrochozoa</taxon>
        <taxon>Mollusca</taxon>
        <taxon>Gastropoda</taxon>
        <taxon>Caenogastropoda</taxon>
        <taxon>Architaenioglossa</taxon>
        <taxon>Ampullarioidea</taxon>
        <taxon>Ampullariidae</taxon>
        <taxon>Pomacea</taxon>
    </lineage>
</organism>
<accession>A0A2T7P692</accession>
<name>A0A2T7P692_POMCA</name>
<dbReference type="PANTHER" id="PTHR10151">
    <property type="entry name" value="ECTONUCLEOTIDE PYROPHOSPHATASE/PHOSPHODIESTERASE"/>
    <property type="match status" value="1"/>
</dbReference>
<evidence type="ECO:0000313" key="2">
    <source>
        <dbReference type="EMBL" id="PVD28906.1"/>
    </source>
</evidence>
<evidence type="ECO:0008006" key="4">
    <source>
        <dbReference type="Google" id="ProtNLM"/>
    </source>
</evidence>
<dbReference type="SUPFAM" id="SSF53649">
    <property type="entry name" value="Alkaline phosphatase-like"/>
    <property type="match status" value="1"/>
</dbReference>
<evidence type="ECO:0000256" key="1">
    <source>
        <dbReference type="SAM" id="SignalP"/>
    </source>
</evidence>
<reference evidence="2 3" key="1">
    <citation type="submission" date="2018-04" db="EMBL/GenBank/DDBJ databases">
        <title>The genome of golden apple snail Pomacea canaliculata provides insight into stress tolerance and invasive adaptation.</title>
        <authorList>
            <person name="Liu C."/>
            <person name="Liu B."/>
            <person name="Ren Y."/>
            <person name="Zhang Y."/>
            <person name="Wang H."/>
            <person name="Li S."/>
            <person name="Jiang F."/>
            <person name="Yin L."/>
            <person name="Zhang G."/>
            <person name="Qian W."/>
            <person name="Fan W."/>
        </authorList>
    </citation>
    <scope>NUCLEOTIDE SEQUENCE [LARGE SCALE GENOMIC DNA]</scope>
    <source>
        <strain evidence="2">SZHN2017</strain>
        <tissue evidence="2">Muscle</tissue>
    </source>
</reference>
<dbReference type="CDD" id="cd16018">
    <property type="entry name" value="Enpp"/>
    <property type="match status" value="1"/>
</dbReference>
<dbReference type="Proteomes" id="UP000245119">
    <property type="component" value="Linkage Group LG6"/>
</dbReference>
<gene>
    <name evidence="2" type="ORF">C0Q70_11501</name>
</gene>
<dbReference type="Gene3D" id="3.40.720.10">
    <property type="entry name" value="Alkaline Phosphatase, subunit A"/>
    <property type="match status" value="1"/>
</dbReference>
<sequence length="408" mass="46161">MTRPKVVQRILGILLSIILRFGSSHVTGYTVGSKLLIVSFDGFRWDYLSRTDTPFFNWIKKRGVTARYGIKNAFVTKTLPNHFTLVTGLWEESHGIVGNEMWDDRLNETFSAWNDTQEAESRWYDVGAQPVWVANQIQKKGLTGCMMWVGCQAPIQGVLPTYHIPYNGKVTNESRIDTVVEWLAGEHAREVNLALLYFEQPDAFGHKYGPDSPQVTEMIKGLDKVVGYLLEQLQKKDLLKSTNIIITSDHGFAATPKDLVINLDNYADPQSYRVIQLTPVATILPNEGMGEIIYRNLSKGAVENGNFQVYRKDEMPADYHYSHHWRIQPIIVVAHENYSFIYNHSTAPPPNFRKGTSVDTFESVDIYPLMCHLLGLKPAPNNGSLSTVQMLLLDRKEASTVLTFGTCE</sequence>
<dbReference type="GO" id="GO:0016787">
    <property type="term" value="F:hydrolase activity"/>
    <property type="evidence" value="ECO:0007669"/>
    <property type="project" value="UniProtKB-ARBA"/>
</dbReference>
<dbReference type="Pfam" id="PF01663">
    <property type="entry name" value="Phosphodiest"/>
    <property type="match status" value="1"/>
</dbReference>
<dbReference type="EMBL" id="PZQS01000006">
    <property type="protein sequence ID" value="PVD28906.1"/>
    <property type="molecule type" value="Genomic_DNA"/>
</dbReference>
<dbReference type="InterPro" id="IPR017850">
    <property type="entry name" value="Alkaline_phosphatase_core_sf"/>
</dbReference>
<dbReference type="InterPro" id="IPR002591">
    <property type="entry name" value="Phosphodiest/P_Trfase"/>
</dbReference>
<feature type="signal peptide" evidence="1">
    <location>
        <begin position="1"/>
        <end position="24"/>
    </location>
</feature>
<dbReference type="PANTHER" id="PTHR10151:SF120">
    <property type="entry name" value="BIS(5'-ADENOSYL)-TRIPHOSPHATASE"/>
    <property type="match status" value="1"/>
</dbReference>
<keyword evidence="3" id="KW-1185">Reference proteome</keyword>
<keyword evidence="1" id="KW-0732">Signal</keyword>